<reference evidence="1" key="2">
    <citation type="journal article" date="2015" name="Fish Shellfish Immunol.">
        <title>Early steps in the European eel (Anguilla anguilla)-Vibrio vulnificus interaction in the gills: Role of the RtxA13 toxin.</title>
        <authorList>
            <person name="Callol A."/>
            <person name="Pajuelo D."/>
            <person name="Ebbesson L."/>
            <person name="Teles M."/>
            <person name="MacKenzie S."/>
            <person name="Amaro C."/>
        </authorList>
    </citation>
    <scope>NUCLEOTIDE SEQUENCE</scope>
</reference>
<organism evidence="1">
    <name type="scientific">Anguilla anguilla</name>
    <name type="common">European freshwater eel</name>
    <name type="synonym">Muraena anguilla</name>
    <dbReference type="NCBI Taxonomy" id="7936"/>
    <lineage>
        <taxon>Eukaryota</taxon>
        <taxon>Metazoa</taxon>
        <taxon>Chordata</taxon>
        <taxon>Craniata</taxon>
        <taxon>Vertebrata</taxon>
        <taxon>Euteleostomi</taxon>
        <taxon>Actinopterygii</taxon>
        <taxon>Neopterygii</taxon>
        <taxon>Teleostei</taxon>
        <taxon>Anguilliformes</taxon>
        <taxon>Anguillidae</taxon>
        <taxon>Anguilla</taxon>
    </lineage>
</organism>
<protein>
    <submittedName>
        <fullName evidence="1">Uncharacterized protein</fullName>
    </submittedName>
</protein>
<proteinExistence type="predicted"/>
<dbReference type="EMBL" id="GBXM01021644">
    <property type="protein sequence ID" value="JAH86933.1"/>
    <property type="molecule type" value="Transcribed_RNA"/>
</dbReference>
<evidence type="ECO:0000313" key="1">
    <source>
        <dbReference type="EMBL" id="JAH86933.1"/>
    </source>
</evidence>
<name>A0A0E9WBR4_ANGAN</name>
<sequence>MKCLNEAVGDKIVLNIVFSKKKKKVLCTQFILQKKGMQCPD</sequence>
<reference evidence="1" key="1">
    <citation type="submission" date="2014-11" db="EMBL/GenBank/DDBJ databases">
        <authorList>
            <person name="Amaro Gonzalez C."/>
        </authorList>
    </citation>
    <scope>NUCLEOTIDE SEQUENCE</scope>
</reference>
<dbReference type="AlphaFoldDB" id="A0A0E9WBR4"/>
<accession>A0A0E9WBR4</accession>